<dbReference type="EMBL" id="JGYK01000001">
    <property type="protein sequence ID" value="KFI40679.1"/>
    <property type="molecule type" value="Genomic_DNA"/>
</dbReference>
<feature type="transmembrane region" description="Helical" evidence="7">
    <location>
        <begin position="139"/>
        <end position="158"/>
    </location>
</feature>
<feature type="transmembrane region" description="Helical" evidence="7">
    <location>
        <begin position="109"/>
        <end position="127"/>
    </location>
</feature>
<sequence>MSFQSGVRIVKSGMRALQGDGTGMGGRYRLLKAGFRKLYRYVLLSFPPNLARVLLMCCAALWGGSYLMAKVAIRAISPQWLMGLRMTGACLLMMLLFHKRITPRLTRAIILPALAVGGTYYVNMLLQTEGLRMIEPGRSAFLTASYCVLTPFAIWAMFRRRPRLVNLVAAVICLVGVGFVALKPGSASLSLSSGDLMTLGCAAFYAVNLALMGHFTRVFSPLSMTFMQFAVAGVCFLVGALFTEPLPSASWFQTPVVLSFVYLLFGATFAAQVMQNVGLAHVSASSASIILCTESLFSVAFSALFMGERITSTSMVGFALIFCAILLSVVRFSHLVPKRKPRPQVVSVG</sequence>
<feature type="transmembrane region" description="Helical" evidence="7">
    <location>
        <begin position="165"/>
        <end position="184"/>
    </location>
</feature>
<keyword evidence="4 7" id="KW-0812">Transmembrane</keyword>
<evidence type="ECO:0000256" key="4">
    <source>
        <dbReference type="ARBA" id="ARBA00022692"/>
    </source>
</evidence>
<keyword evidence="10" id="KW-1185">Reference proteome</keyword>
<feature type="transmembrane region" description="Helical" evidence="7">
    <location>
        <begin position="222"/>
        <end position="242"/>
    </location>
</feature>
<evidence type="ECO:0000256" key="5">
    <source>
        <dbReference type="ARBA" id="ARBA00022989"/>
    </source>
</evidence>
<comment type="similarity">
    <text evidence="2">Belongs to the EamA transporter family.</text>
</comment>
<protein>
    <submittedName>
        <fullName evidence="9">EamA-like transporter family protein</fullName>
    </submittedName>
</protein>
<feature type="transmembrane region" description="Helical" evidence="7">
    <location>
        <begin position="312"/>
        <end position="332"/>
    </location>
</feature>
<dbReference type="InterPro" id="IPR037185">
    <property type="entry name" value="EmrE-like"/>
</dbReference>
<dbReference type="eggNOG" id="COG0697">
    <property type="taxonomic scope" value="Bacteria"/>
</dbReference>
<gene>
    <name evidence="9" type="ORF">BACT_1383</name>
</gene>
<comment type="subcellular location">
    <subcellularLocation>
        <location evidence="1">Cell membrane</location>
        <topology evidence="1">Multi-pass membrane protein</topology>
    </subcellularLocation>
</comment>
<dbReference type="InterPro" id="IPR051258">
    <property type="entry name" value="Diverse_Substrate_Transporter"/>
</dbReference>
<dbReference type="PANTHER" id="PTHR42920:SF5">
    <property type="entry name" value="EAMA DOMAIN-CONTAINING PROTEIN"/>
    <property type="match status" value="1"/>
</dbReference>
<dbReference type="GO" id="GO:0005886">
    <property type="term" value="C:plasma membrane"/>
    <property type="evidence" value="ECO:0007669"/>
    <property type="project" value="UniProtKB-SubCell"/>
</dbReference>
<feature type="transmembrane region" description="Helical" evidence="7">
    <location>
        <begin position="80"/>
        <end position="97"/>
    </location>
</feature>
<dbReference type="Pfam" id="PF00892">
    <property type="entry name" value="EamA"/>
    <property type="match status" value="2"/>
</dbReference>
<dbReference type="InterPro" id="IPR000620">
    <property type="entry name" value="EamA_dom"/>
</dbReference>
<keyword evidence="5 7" id="KW-1133">Transmembrane helix</keyword>
<dbReference type="Proteomes" id="UP000029015">
    <property type="component" value="Unassembled WGS sequence"/>
</dbReference>
<name>A0A086Z2C9_9BIFI</name>
<dbReference type="AlphaFoldDB" id="A0A086Z2C9"/>
<keyword evidence="3" id="KW-1003">Cell membrane</keyword>
<dbReference type="STRING" id="1437605.AB656_05245"/>
<evidence type="ECO:0000256" key="1">
    <source>
        <dbReference type="ARBA" id="ARBA00004651"/>
    </source>
</evidence>
<feature type="transmembrane region" description="Helical" evidence="7">
    <location>
        <begin position="286"/>
        <end position="306"/>
    </location>
</feature>
<evidence type="ECO:0000256" key="2">
    <source>
        <dbReference type="ARBA" id="ARBA00007362"/>
    </source>
</evidence>
<reference evidence="9 10" key="1">
    <citation type="submission" date="2014-03" db="EMBL/GenBank/DDBJ databases">
        <title>Genomics of Bifidobacteria.</title>
        <authorList>
            <person name="Ventura M."/>
            <person name="Milani C."/>
            <person name="Lugli G.A."/>
        </authorList>
    </citation>
    <scope>NUCLEOTIDE SEQUENCE [LARGE SCALE GENOMIC DNA]</scope>
    <source>
        <strain evidence="9 10">DSM 22766</strain>
    </source>
</reference>
<feature type="transmembrane region" description="Helical" evidence="7">
    <location>
        <begin position="196"/>
        <end position="215"/>
    </location>
</feature>
<keyword evidence="6 7" id="KW-0472">Membrane</keyword>
<organism evidence="9 10">
    <name type="scientific">Bifidobacterium actinocoloniiforme DSM 22766</name>
    <dbReference type="NCBI Taxonomy" id="1437605"/>
    <lineage>
        <taxon>Bacteria</taxon>
        <taxon>Bacillati</taxon>
        <taxon>Actinomycetota</taxon>
        <taxon>Actinomycetes</taxon>
        <taxon>Bifidobacteriales</taxon>
        <taxon>Bifidobacteriaceae</taxon>
        <taxon>Bifidobacterium</taxon>
    </lineage>
</organism>
<proteinExistence type="inferred from homology"/>
<dbReference type="PANTHER" id="PTHR42920">
    <property type="entry name" value="OS03G0707200 PROTEIN-RELATED"/>
    <property type="match status" value="1"/>
</dbReference>
<evidence type="ECO:0000313" key="9">
    <source>
        <dbReference type="EMBL" id="KFI40679.1"/>
    </source>
</evidence>
<evidence type="ECO:0000256" key="7">
    <source>
        <dbReference type="SAM" id="Phobius"/>
    </source>
</evidence>
<evidence type="ECO:0000259" key="8">
    <source>
        <dbReference type="Pfam" id="PF00892"/>
    </source>
</evidence>
<dbReference type="SUPFAM" id="SSF103481">
    <property type="entry name" value="Multidrug resistance efflux transporter EmrE"/>
    <property type="match status" value="2"/>
</dbReference>
<feature type="domain" description="EamA" evidence="8">
    <location>
        <begin position="53"/>
        <end position="180"/>
    </location>
</feature>
<feature type="transmembrane region" description="Helical" evidence="7">
    <location>
        <begin position="50"/>
        <end position="68"/>
    </location>
</feature>
<evidence type="ECO:0000256" key="6">
    <source>
        <dbReference type="ARBA" id="ARBA00023136"/>
    </source>
</evidence>
<feature type="domain" description="EamA" evidence="8">
    <location>
        <begin position="193"/>
        <end position="329"/>
    </location>
</feature>
<evidence type="ECO:0000256" key="3">
    <source>
        <dbReference type="ARBA" id="ARBA00022475"/>
    </source>
</evidence>
<feature type="transmembrane region" description="Helical" evidence="7">
    <location>
        <begin position="254"/>
        <end position="274"/>
    </location>
</feature>
<evidence type="ECO:0000313" key="10">
    <source>
        <dbReference type="Proteomes" id="UP000029015"/>
    </source>
</evidence>
<accession>A0A086Z2C9</accession>
<comment type="caution">
    <text evidence="9">The sequence shown here is derived from an EMBL/GenBank/DDBJ whole genome shotgun (WGS) entry which is preliminary data.</text>
</comment>